<feature type="region of interest" description="Disordered" evidence="1">
    <location>
        <begin position="1"/>
        <end position="76"/>
    </location>
</feature>
<evidence type="ECO:0000313" key="3">
    <source>
        <dbReference type="Proteomes" id="UP000030645"/>
    </source>
</evidence>
<keyword evidence="3" id="KW-1185">Reference proteome</keyword>
<proteinExistence type="predicted"/>
<evidence type="ECO:0000256" key="1">
    <source>
        <dbReference type="SAM" id="MobiDB-lite"/>
    </source>
</evidence>
<evidence type="ECO:0000313" key="2">
    <source>
        <dbReference type="EMBL" id="EXB54872.1"/>
    </source>
</evidence>
<gene>
    <name evidence="2" type="ORF">L484_005602</name>
</gene>
<feature type="compositionally biased region" description="Basic residues" evidence="1">
    <location>
        <begin position="44"/>
        <end position="53"/>
    </location>
</feature>
<dbReference type="AlphaFoldDB" id="W9QUW4"/>
<accession>W9QUW4</accession>
<sequence length="76" mass="8803">MEHDEKKKKKGLARKKNRVGSGETRLGSAKRDARRIALAVVRRGWARQKRTRARGTDADRRNRGPPEPRTPKWELC</sequence>
<feature type="compositionally biased region" description="Basic residues" evidence="1">
    <location>
        <begin position="1"/>
        <end position="18"/>
    </location>
</feature>
<protein>
    <submittedName>
        <fullName evidence="2">Uncharacterized protein</fullName>
    </submittedName>
</protein>
<dbReference type="EMBL" id="KE344215">
    <property type="protein sequence ID" value="EXB54872.1"/>
    <property type="molecule type" value="Genomic_DNA"/>
</dbReference>
<dbReference type="Proteomes" id="UP000030645">
    <property type="component" value="Unassembled WGS sequence"/>
</dbReference>
<reference evidence="3" key="1">
    <citation type="submission" date="2013-01" db="EMBL/GenBank/DDBJ databases">
        <title>Draft Genome Sequence of a Mulberry Tree, Morus notabilis C.K. Schneid.</title>
        <authorList>
            <person name="He N."/>
            <person name="Zhao S."/>
        </authorList>
    </citation>
    <scope>NUCLEOTIDE SEQUENCE</scope>
</reference>
<feature type="compositionally biased region" description="Basic and acidic residues" evidence="1">
    <location>
        <begin position="54"/>
        <end position="76"/>
    </location>
</feature>
<organism evidence="2 3">
    <name type="scientific">Morus notabilis</name>
    <dbReference type="NCBI Taxonomy" id="981085"/>
    <lineage>
        <taxon>Eukaryota</taxon>
        <taxon>Viridiplantae</taxon>
        <taxon>Streptophyta</taxon>
        <taxon>Embryophyta</taxon>
        <taxon>Tracheophyta</taxon>
        <taxon>Spermatophyta</taxon>
        <taxon>Magnoliopsida</taxon>
        <taxon>eudicotyledons</taxon>
        <taxon>Gunneridae</taxon>
        <taxon>Pentapetalae</taxon>
        <taxon>rosids</taxon>
        <taxon>fabids</taxon>
        <taxon>Rosales</taxon>
        <taxon>Moraceae</taxon>
        <taxon>Moreae</taxon>
        <taxon>Morus</taxon>
    </lineage>
</organism>
<name>W9QUW4_9ROSA</name>